<accession>A0A0A9F0A5</accession>
<name>A0A0A9F0A5_ARUDO</name>
<protein>
    <submittedName>
        <fullName evidence="1">Uncharacterized protein</fullName>
    </submittedName>
</protein>
<reference evidence="1" key="2">
    <citation type="journal article" date="2015" name="Data Brief">
        <title>Shoot transcriptome of the giant reed, Arundo donax.</title>
        <authorList>
            <person name="Barrero R.A."/>
            <person name="Guerrero F.D."/>
            <person name="Moolhuijzen P."/>
            <person name="Goolsby J.A."/>
            <person name="Tidwell J."/>
            <person name="Bellgard S.E."/>
            <person name="Bellgard M.I."/>
        </authorList>
    </citation>
    <scope>NUCLEOTIDE SEQUENCE</scope>
    <source>
        <tissue evidence="1">Shoot tissue taken approximately 20 cm above the soil surface</tissue>
    </source>
</reference>
<dbReference type="AlphaFoldDB" id="A0A0A9F0A5"/>
<proteinExistence type="predicted"/>
<sequence length="32" mass="3269">MGSGRCTRTGGSSRTSRSCAARRTCCRASCAA</sequence>
<organism evidence="1">
    <name type="scientific">Arundo donax</name>
    <name type="common">Giant reed</name>
    <name type="synonym">Donax arundinaceus</name>
    <dbReference type="NCBI Taxonomy" id="35708"/>
    <lineage>
        <taxon>Eukaryota</taxon>
        <taxon>Viridiplantae</taxon>
        <taxon>Streptophyta</taxon>
        <taxon>Embryophyta</taxon>
        <taxon>Tracheophyta</taxon>
        <taxon>Spermatophyta</taxon>
        <taxon>Magnoliopsida</taxon>
        <taxon>Liliopsida</taxon>
        <taxon>Poales</taxon>
        <taxon>Poaceae</taxon>
        <taxon>PACMAD clade</taxon>
        <taxon>Arundinoideae</taxon>
        <taxon>Arundineae</taxon>
        <taxon>Arundo</taxon>
    </lineage>
</organism>
<reference evidence="1" key="1">
    <citation type="submission" date="2014-09" db="EMBL/GenBank/DDBJ databases">
        <authorList>
            <person name="Magalhaes I.L.F."/>
            <person name="Oliveira U."/>
            <person name="Santos F.R."/>
            <person name="Vidigal T.H.D.A."/>
            <person name="Brescovit A.D."/>
            <person name="Santos A.J."/>
        </authorList>
    </citation>
    <scope>NUCLEOTIDE SEQUENCE</scope>
    <source>
        <tissue evidence="1">Shoot tissue taken approximately 20 cm above the soil surface</tissue>
    </source>
</reference>
<dbReference type="EMBL" id="GBRH01191431">
    <property type="protein sequence ID" value="JAE06465.1"/>
    <property type="molecule type" value="Transcribed_RNA"/>
</dbReference>
<evidence type="ECO:0000313" key="1">
    <source>
        <dbReference type="EMBL" id="JAE06465.1"/>
    </source>
</evidence>